<dbReference type="InterPro" id="IPR058502">
    <property type="entry name" value="PLL-like_beta-prop"/>
</dbReference>
<dbReference type="Gene3D" id="2.120.10.70">
    <property type="entry name" value="Fucose-specific lectin"/>
    <property type="match status" value="1"/>
</dbReference>
<dbReference type="SUPFAM" id="SSF89372">
    <property type="entry name" value="Fucose-specific lectin"/>
    <property type="match status" value="1"/>
</dbReference>
<evidence type="ECO:0000313" key="2">
    <source>
        <dbReference type="EMBL" id="AKF92983.1"/>
    </source>
</evidence>
<feature type="domain" description="PLL-like beta propeller" evidence="1">
    <location>
        <begin position="11"/>
        <end position="93"/>
    </location>
</feature>
<proteinExistence type="predicted"/>
<dbReference type="EMBL" id="CP011074">
    <property type="protein sequence ID" value="AKF92983.1"/>
    <property type="molecule type" value="Genomic_DNA"/>
</dbReference>
<gene>
    <name evidence="2" type="ORF">EX87_04330</name>
</gene>
<dbReference type="RefSeq" id="WP_031411694.1">
    <property type="nucleotide sequence ID" value="NZ_CP011074.1"/>
</dbReference>
<dbReference type="AlphaFoldDB" id="A0A0F7BYQ7"/>
<reference evidence="2" key="1">
    <citation type="submission" date="2015-03" db="EMBL/GenBank/DDBJ databases">
        <title>MIGS Cultured Bacterial/Archaeal sample from Brevibacillus laterosporus.</title>
        <authorList>
            <person name="Zeng D."/>
            <person name="Zhu L."/>
            <person name="Dong G."/>
            <person name="Ye W."/>
            <person name="Ren D."/>
            <person name="Wu L."/>
            <person name="Xu J."/>
            <person name="Li G."/>
            <person name="Guo L."/>
        </authorList>
    </citation>
    <scope>NUCLEOTIDE SEQUENCE</scope>
    <source>
        <strain evidence="2">B9</strain>
    </source>
</reference>
<sequence length="104" mass="11814">MLIIPVTRRPSDQIDVFARGGDQALWHIWQVTPSNGWSNWASLGGWIDLLEVGQNTDGRLEVFARGSDQALWHIWQVAPSDGWSNWASLGGWIDQIAVESRFRR</sequence>
<accession>A0A0F7BYQ7</accession>
<protein>
    <recommendedName>
        <fullName evidence="1">PLL-like beta propeller domain-containing protein</fullName>
    </recommendedName>
</protein>
<organism evidence="2">
    <name type="scientific">Brevibacillus laterosporus</name>
    <name type="common">Bacillus laterosporus</name>
    <dbReference type="NCBI Taxonomy" id="1465"/>
    <lineage>
        <taxon>Bacteria</taxon>
        <taxon>Bacillati</taxon>
        <taxon>Bacillota</taxon>
        <taxon>Bacilli</taxon>
        <taxon>Bacillales</taxon>
        <taxon>Paenibacillaceae</taxon>
        <taxon>Brevibacillus</taxon>
    </lineage>
</organism>
<evidence type="ECO:0000259" key="1">
    <source>
        <dbReference type="Pfam" id="PF26607"/>
    </source>
</evidence>
<name>A0A0F7BYQ7_BRELA</name>
<dbReference type="Pfam" id="PF26607">
    <property type="entry name" value="DUF8189"/>
    <property type="match status" value="1"/>
</dbReference>